<dbReference type="Proteomes" id="UP001497392">
    <property type="component" value="Unassembled WGS sequence"/>
</dbReference>
<accession>A0ABP1G1V5</accession>
<gene>
    <name evidence="1" type="primary">g9022</name>
    <name evidence="1" type="ORF">VP750_LOCUS8095</name>
</gene>
<reference evidence="1 2" key="1">
    <citation type="submission" date="2024-06" db="EMBL/GenBank/DDBJ databases">
        <authorList>
            <person name="Kraege A."/>
            <person name="Thomma B."/>
        </authorList>
    </citation>
    <scope>NUCLEOTIDE SEQUENCE [LARGE SCALE GENOMIC DNA]</scope>
</reference>
<name>A0ABP1G1V5_9CHLO</name>
<protein>
    <submittedName>
        <fullName evidence="1">G9022 protein</fullName>
    </submittedName>
</protein>
<sequence length="249" mass="26888">MTKLCGYALLQFPHALNVDSAPRRVANQLRGAGPDHRLCRPGWDAGMRASGALPAGGLIALLVALALSGQVQQTETLGIDPIVDYIFPIWPSLNCFNPARTDNSTITPSAGFTSYINAVQSKANQFITTGLFFTAQCKASFILHGIVECYFVFDRTSYRTGLDTLKNTQPYPGVSLNFCALQLDGGPIKTSTICFDNSGIDPNHPYVIAKVETPGPQYNLFVVLFGASVHDANSVPPQDYTIAYTCAFV</sequence>
<organism evidence="1 2">
    <name type="scientific">Coccomyxa viridis</name>
    <dbReference type="NCBI Taxonomy" id="1274662"/>
    <lineage>
        <taxon>Eukaryota</taxon>
        <taxon>Viridiplantae</taxon>
        <taxon>Chlorophyta</taxon>
        <taxon>core chlorophytes</taxon>
        <taxon>Trebouxiophyceae</taxon>
        <taxon>Trebouxiophyceae incertae sedis</taxon>
        <taxon>Coccomyxaceae</taxon>
        <taxon>Coccomyxa</taxon>
    </lineage>
</organism>
<keyword evidence="2" id="KW-1185">Reference proteome</keyword>
<comment type="caution">
    <text evidence="1">The sequence shown here is derived from an EMBL/GenBank/DDBJ whole genome shotgun (WGS) entry which is preliminary data.</text>
</comment>
<evidence type="ECO:0000313" key="1">
    <source>
        <dbReference type="EMBL" id="CAL5226189.1"/>
    </source>
</evidence>
<evidence type="ECO:0000313" key="2">
    <source>
        <dbReference type="Proteomes" id="UP001497392"/>
    </source>
</evidence>
<dbReference type="EMBL" id="CAXHTA020000016">
    <property type="protein sequence ID" value="CAL5226189.1"/>
    <property type="molecule type" value="Genomic_DNA"/>
</dbReference>
<proteinExistence type="predicted"/>